<gene>
    <name evidence="2" type="ORF">BJ993_005087</name>
</gene>
<proteinExistence type="predicted"/>
<feature type="region of interest" description="Disordered" evidence="1">
    <location>
        <begin position="213"/>
        <end position="245"/>
    </location>
</feature>
<evidence type="ECO:0000313" key="3">
    <source>
        <dbReference type="Proteomes" id="UP000562045"/>
    </source>
</evidence>
<protein>
    <submittedName>
        <fullName evidence="2">Phage gpG-like protein</fullName>
    </submittedName>
</protein>
<feature type="compositionally biased region" description="Polar residues" evidence="1">
    <location>
        <begin position="222"/>
        <end position="234"/>
    </location>
</feature>
<evidence type="ECO:0000256" key="1">
    <source>
        <dbReference type="SAM" id="MobiDB-lite"/>
    </source>
</evidence>
<comment type="caution">
    <text evidence="2">The sequence shown here is derived from an EMBL/GenBank/DDBJ whole genome shotgun (WGS) entry which is preliminary data.</text>
</comment>
<evidence type="ECO:0000313" key="2">
    <source>
        <dbReference type="EMBL" id="NYI47941.1"/>
    </source>
</evidence>
<dbReference type="RefSeq" id="WP_179652951.1">
    <property type="nucleotide sequence ID" value="NZ_JACBZM010000002.1"/>
</dbReference>
<sequence>MNEREVLAAADAVFDAERALRRAADTVDELGDLAASSLRVLDDAATDAFYAHQEERRDFYLESAGDHLVRLRNRSGLMNEFGEDLSRHLAVAGSAIERAGDELARGTDGDDRDADVRALRSQIDVLSEVVALARPVADQITRHAQHAAESAAATEALMLLDSRVHQAGQEVTRADEGVSMMRSVIESAQSRARTSAALAGSLSYAVTHPPAATPGGWDMTGRSWSSGPPQQTHQPGKRADPGIAI</sequence>
<dbReference type="EMBL" id="JACBZM010000002">
    <property type="protein sequence ID" value="NYI47941.1"/>
    <property type="molecule type" value="Genomic_DNA"/>
</dbReference>
<dbReference type="AlphaFoldDB" id="A0A7Z0CNL3"/>
<dbReference type="Proteomes" id="UP000562045">
    <property type="component" value="Unassembled WGS sequence"/>
</dbReference>
<organism evidence="2 3">
    <name type="scientific">Nocardioides aromaticivorans</name>
    <dbReference type="NCBI Taxonomy" id="200618"/>
    <lineage>
        <taxon>Bacteria</taxon>
        <taxon>Bacillati</taxon>
        <taxon>Actinomycetota</taxon>
        <taxon>Actinomycetes</taxon>
        <taxon>Propionibacteriales</taxon>
        <taxon>Nocardioidaceae</taxon>
        <taxon>Nocardioides</taxon>
    </lineage>
</organism>
<reference evidence="2 3" key="1">
    <citation type="submission" date="2020-07" db="EMBL/GenBank/DDBJ databases">
        <title>Sequencing the genomes of 1000 actinobacteria strains.</title>
        <authorList>
            <person name="Klenk H.-P."/>
        </authorList>
    </citation>
    <scope>NUCLEOTIDE SEQUENCE [LARGE SCALE GENOMIC DNA]</scope>
    <source>
        <strain evidence="2 3">DSM 15131</strain>
    </source>
</reference>
<accession>A0A7Z0CNL3</accession>
<name>A0A7Z0CNL3_9ACTN</name>